<name>A0A9J6DWX2_RHIMP</name>
<dbReference type="Proteomes" id="UP000821866">
    <property type="component" value="Unassembled WGS sequence"/>
</dbReference>
<dbReference type="VEuPathDB" id="VectorBase:LOC119165772"/>
<reference evidence="1" key="2">
    <citation type="submission" date="2021-09" db="EMBL/GenBank/DDBJ databases">
        <authorList>
            <person name="Jia N."/>
            <person name="Wang J."/>
            <person name="Shi W."/>
            <person name="Du L."/>
            <person name="Sun Y."/>
            <person name="Zhan W."/>
            <person name="Jiang J."/>
            <person name="Wang Q."/>
            <person name="Zhang B."/>
            <person name="Ji P."/>
            <person name="Sakyi L.B."/>
            <person name="Cui X."/>
            <person name="Yuan T."/>
            <person name="Jiang B."/>
            <person name="Yang W."/>
            <person name="Lam T.T.-Y."/>
            <person name="Chang Q."/>
            <person name="Ding S."/>
            <person name="Wang X."/>
            <person name="Zhu J."/>
            <person name="Ruan X."/>
            <person name="Zhao L."/>
            <person name="Wei J."/>
            <person name="Que T."/>
            <person name="Du C."/>
            <person name="Cheng J."/>
            <person name="Dai P."/>
            <person name="Han X."/>
            <person name="Huang E."/>
            <person name="Gao Y."/>
            <person name="Liu J."/>
            <person name="Shao H."/>
            <person name="Ye R."/>
            <person name="Li L."/>
            <person name="Wei W."/>
            <person name="Wang X."/>
            <person name="Wang C."/>
            <person name="Huo Q."/>
            <person name="Li W."/>
            <person name="Guo W."/>
            <person name="Chen H."/>
            <person name="Chen S."/>
            <person name="Zhou L."/>
            <person name="Zhou L."/>
            <person name="Ni X."/>
            <person name="Tian J."/>
            <person name="Zhou Y."/>
            <person name="Sheng Y."/>
            <person name="Liu T."/>
            <person name="Pan Y."/>
            <person name="Xia L."/>
            <person name="Li J."/>
            <person name="Zhao F."/>
            <person name="Cao W."/>
        </authorList>
    </citation>
    <scope>NUCLEOTIDE SEQUENCE</scope>
    <source>
        <strain evidence="1">Rmic-2018</strain>
        <tissue evidence="1">Larvae</tissue>
    </source>
</reference>
<proteinExistence type="predicted"/>
<accession>A0A9J6DWX2</accession>
<dbReference type="AlphaFoldDB" id="A0A9J6DWX2"/>
<dbReference type="EMBL" id="JABSTU010000007">
    <property type="protein sequence ID" value="KAH8026763.1"/>
    <property type="molecule type" value="Genomic_DNA"/>
</dbReference>
<evidence type="ECO:0000313" key="1">
    <source>
        <dbReference type="EMBL" id="KAH8026763.1"/>
    </source>
</evidence>
<organism evidence="1 2">
    <name type="scientific">Rhipicephalus microplus</name>
    <name type="common">Cattle tick</name>
    <name type="synonym">Boophilus microplus</name>
    <dbReference type="NCBI Taxonomy" id="6941"/>
    <lineage>
        <taxon>Eukaryota</taxon>
        <taxon>Metazoa</taxon>
        <taxon>Ecdysozoa</taxon>
        <taxon>Arthropoda</taxon>
        <taxon>Chelicerata</taxon>
        <taxon>Arachnida</taxon>
        <taxon>Acari</taxon>
        <taxon>Parasitiformes</taxon>
        <taxon>Ixodida</taxon>
        <taxon>Ixodoidea</taxon>
        <taxon>Ixodidae</taxon>
        <taxon>Rhipicephalinae</taxon>
        <taxon>Rhipicephalus</taxon>
        <taxon>Boophilus</taxon>
    </lineage>
</organism>
<keyword evidence="2" id="KW-1185">Reference proteome</keyword>
<sequence>MHSENSKATHFTYQKFLFSRENQGSTAGTIELTMMMLMTVKIAYGYCATHNDSKCNWLIRETHVCHEGQMTLQARAAVHKAIRRQKYICNSLQLYQQRHRRQSWPPRQKALHLVKENDGSSNAASGAPSSLFPMMFPSSATAKKMLLGKDKVGYTIVYGLAPFFKESLESKPRTICRSLGVGSRLLVVLFCLSHLIVHAGDLETNSGPNKVDQLLTFLKELASSNEKFQRDVTGRLKDMQAGITDVKRRISSLERIPKDIDILREGVAALTSALDDVKADLKSSDVPALHPVLEEVKTHLQNTGSRQFEQASIVVDNLSNRLRRNNLIFKGVPEQGGEKWDDTEKLISQFVLHNLGFNIGEIERAHRIGQQTPGKNRPIIMKFLNFKDKSTL</sequence>
<protein>
    <submittedName>
        <fullName evidence="1">Uncharacterized protein</fullName>
    </submittedName>
</protein>
<gene>
    <name evidence="1" type="ORF">HPB51_024312</name>
</gene>
<comment type="caution">
    <text evidence="1">The sequence shown here is derived from an EMBL/GenBank/DDBJ whole genome shotgun (WGS) entry which is preliminary data.</text>
</comment>
<reference evidence="1" key="1">
    <citation type="journal article" date="2020" name="Cell">
        <title>Large-Scale Comparative Analyses of Tick Genomes Elucidate Their Genetic Diversity and Vector Capacities.</title>
        <authorList>
            <consortium name="Tick Genome and Microbiome Consortium (TIGMIC)"/>
            <person name="Jia N."/>
            <person name="Wang J."/>
            <person name="Shi W."/>
            <person name="Du L."/>
            <person name="Sun Y."/>
            <person name="Zhan W."/>
            <person name="Jiang J.F."/>
            <person name="Wang Q."/>
            <person name="Zhang B."/>
            <person name="Ji P."/>
            <person name="Bell-Sakyi L."/>
            <person name="Cui X.M."/>
            <person name="Yuan T.T."/>
            <person name="Jiang B.G."/>
            <person name="Yang W.F."/>
            <person name="Lam T.T."/>
            <person name="Chang Q.C."/>
            <person name="Ding S.J."/>
            <person name="Wang X.J."/>
            <person name="Zhu J.G."/>
            <person name="Ruan X.D."/>
            <person name="Zhao L."/>
            <person name="Wei J.T."/>
            <person name="Ye R.Z."/>
            <person name="Que T.C."/>
            <person name="Du C.H."/>
            <person name="Zhou Y.H."/>
            <person name="Cheng J.X."/>
            <person name="Dai P.F."/>
            <person name="Guo W.B."/>
            <person name="Han X.H."/>
            <person name="Huang E.J."/>
            <person name="Li L.F."/>
            <person name="Wei W."/>
            <person name="Gao Y.C."/>
            <person name="Liu J.Z."/>
            <person name="Shao H.Z."/>
            <person name="Wang X."/>
            <person name="Wang C.C."/>
            <person name="Yang T.C."/>
            <person name="Huo Q.B."/>
            <person name="Li W."/>
            <person name="Chen H.Y."/>
            <person name="Chen S.E."/>
            <person name="Zhou L.G."/>
            <person name="Ni X.B."/>
            <person name="Tian J.H."/>
            <person name="Sheng Y."/>
            <person name="Liu T."/>
            <person name="Pan Y.S."/>
            <person name="Xia L.Y."/>
            <person name="Li J."/>
            <person name="Zhao F."/>
            <person name="Cao W.C."/>
        </authorList>
    </citation>
    <scope>NUCLEOTIDE SEQUENCE</scope>
    <source>
        <strain evidence="1">Rmic-2018</strain>
    </source>
</reference>
<dbReference type="Gene3D" id="3.30.70.1820">
    <property type="entry name" value="L1 transposable element, RRM domain"/>
    <property type="match status" value="1"/>
</dbReference>
<evidence type="ECO:0000313" key="2">
    <source>
        <dbReference type="Proteomes" id="UP000821866"/>
    </source>
</evidence>